<dbReference type="STRING" id="2020962.A0A2N1JGH6"/>
<evidence type="ECO:0000256" key="2">
    <source>
        <dbReference type="ARBA" id="ARBA00022491"/>
    </source>
</evidence>
<dbReference type="SMART" id="SM00320">
    <property type="entry name" value="WD40"/>
    <property type="match status" value="7"/>
</dbReference>
<evidence type="ECO:0000256" key="6">
    <source>
        <dbReference type="ARBA" id="ARBA00023163"/>
    </source>
</evidence>
<feature type="repeat" description="WD" evidence="8">
    <location>
        <begin position="373"/>
        <end position="407"/>
    </location>
</feature>
<dbReference type="InterPro" id="IPR001680">
    <property type="entry name" value="WD40_rpt"/>
</dbReference>
<dbReference type="InterPro" id="IPR015943">
    <property type="entry name" value="WD40/YVTN_repeat-like_dom_sf"/>
</dbReference>
<dbReference type="PROSITE" id="PS00678">
    <property type="entry name" value="WD_REPEATS_1"/>
    <property type="match status" value="4"/>
</dbReference>
<dbReference type="OrthoDB" id="17410at2759"/>
<dbReference type="PROSITE" id="PS50082">
    <property type="entry name" value="WD_REPEATS_2"/>
    <property type="match status" value="6"/>
</dbReference>
<protein>
    <recommendedName>
        <fullName evidence="7">WD40 repeat-containing protein SMU1</fullName>
    </recommendedName>
</protein>
<dbReference type="Pfam" id="PF00400">
    <property type="entry name" value="WD40"/>
    <property type="match status" value="7"/>
</dbReference>
<dbReference type="Gene3D" id="1.20.5.340">
    <property type="match status" value="1"/>
</dbReference>
<proteinExistence type="predicted"/>
<dbReference type="Pfam" id="PF08581">
    <property type="entry name" value="Tup_N"/>
    <property type="match status" value="1"/>
</dbReference>
<dbReference type="InterPro" id="IPR013890">
    <property type="entry name" value="Tscrpt_rep_Tup1_N"/>
</dbReference>
<feature type="repeat" description="WD" evidence="8">
    <location>
        <begin position="507"/>
        <end position="545"/>
    </location>
</feature>
<dbReference type="CDD" id="cd00200">
    <property type="entry name" value="WD40"/>
    <property type="match status" value="1"/>
</dbReference>
<dbReference type="SUPFAM" id="SSF50978">
    <property type="entry name" value="WD40 repeat-like"/>
    <property type="match status" value="1"/>
</dbReference>
<feature type="repeat" description="WD" evidence="8">
    <location>
        <begin position="319"/>
        <end position="360"/>
    </location>
</feature>
<keyword evidence="12" id="KW-1185">Reference proteome</keyword>
<name>A0A2N1JGH6_9BASI</name>
<dbReference type="GO" id="GO:0000398">
    <property type="term" value="P:mRNA splicing, via spliceosome"/>
    <property type="evidence" value="ECO:0007669"/>
    <property type="project" value="InterPro"/>
</dbReference>
<dbReference type="Gene3D" id="2.130.10.10">
    <property type="entry name" value="YVTN repeat-like/Quinoprotein amine dehydrogenase"/>
    <property type="match status" value="1"/>
</dbReference>
<evidence type="ECO:0000259" key="10">
    <source>
        <dbReference type="Pfam" id="PF08581"/>
    </source>
</evidence>
<organism evidence="11 12">
    <name type="scientific">Malassezia vespertilionis</name>
    <dbReference type="NCBI Taxonomy" id="2020962"/>
    <lineage>
        <taxon>Eukaryota</taxon>
        <taxon>Fungi</taxon>
        <taxon>Dikarya</taxon>
        <taxon>Basidiomycota</taxon>
        <taxon>Ustilaginomycotina</taxon>
        <taxon>Malasseziomycetes</taxon>
        <taxon>Malasseziales</taxon>
        <taxon>Malasseziaceae</taxon>
        <taxon>Malassezia</taxon>
    </lineage>
</organism>
<dbReference type="Proteomes" id="UP000232875">
    <property type="component" value="Unassembled WGS sequence"/>
</dbReference>
<evidence type="ECO:0000313" key="12">
    <source>
        <dbReference type="Proteomes" id="UP000232875"/>
    </source>
</evidence>
<feature type="repeat" description="WD" evidence="8">
    <location>
        <begin position="408"/>
        <end position="443"/>
    </location>
</feature>
<feature type="compositionally biased region" description="Basic and acidic residues" evidence="9">
    <location>
        <begin position="147"/>
        <end position="174"/>
    </location>
</feature>
<feature type="region of interest" description="Disordered" evidence="9">
    <location>
        <begin position="78"/>
        <end position="185"/>
    </location>
</feature>
<dbReference type="InterPro" id="IPR036322">
    <property type="entry name" value="WD40_repeat_dom_sf"/>
</dbReference>
<keyword evidence="4" id="KW-0677">Repeat</keyword>
<evidence type="ECO:0000256" key="8">
    <source>
        <dbReference type="PROSITE-ProRule" id="PRU00221"/>
    </source>
</evidence>
<dbReference type="InterPro" id="IPR045184">
    <property type="entry name" value="SMU1"/>
</dbReference>
<evidence type="ECO:0000256" key="4">
    <source>
        <dbReference type="ARBA" id="ARBA00022737"/>
    </source>
</evidence>
<evidence type="ECO:0000256" key="7">
    <source>
        <dbReference type="ARBA" id="ARBA00026184"/>
    </source>
</evidence>
<dbReference type="EMBL" id="KZ454987">
    <property type="protein sequence ID" value="PKI85651.1"/>
    <property type="molecule type" value="Genomic_DNA"/>
</dbReference>
<keyword evidence="2" id="KW-0678">Repressor</keyword>
<dbReference type="PROSITE" id="PS50294">
    <property type="entry name" value="WD_REPEATS_REGION"/>
    <property type="match status" value="6"/>
</dbReference>
<keyword evidence="3 8" id="KW-0853">WD repeat</keyword>
<dbReference type="PANTHER" id="PTHR22848">
    <property type="entry name" value="WD40 REPEAT PROTEIN"/>
    <property type="match status" value="1"/>
</dbReference>
<dbReference type="AlphaFoldDB" id="A0A2N1JGH6"/>
<dbReference type="InterPro" id="IPR019775">
    <property type="entry name" value="WD40_repeat_CS"/>
</dbReference>
<evidence type="ECO:0000256" key="1">
    <source>
        <dbReference type="ARBA" id="ARBA00004324"/>
    </source>
</evidence>
<dbReference type="InterPro" id="IPR020472">
    <property type="entry name" value="WD40_PAC1"/>
</dbReference>
<feature type="domain" description="Transcriptional repressor Tup1 N-terminal" evidence="10">
    <location>
        <begin position="2"/>
        <end position="74"/>
    </location>
</feature>
<feature type="compositionally biased region" description="Low complexity" evidence="9">
    <location>
        <begin position="101"/>
        <end position="114"/>
    </location>
</feature>
<dbReference type="PRINTS" id="PR00320">
    <property type="entry name" value="GPROTEINBRPT"/>
</dbReference>
<sequence>MDLLSLVRHEFDVIGNDAVHFKTQRDEMEHRIAQQFNEVGMMQDHVYELEKRHYEIVMQYEGEIKRLRTLLDSRGINAEAPPASLPQPPAAGSIRNASNGRATSSPSRAASRPLPAEHARGAEVGTGPVSTPKRPKVNAPPSSATDGRNKFKREDREGRRNDSVQSARMEHDLTRANPSDAPPPAFDAPDEMQDGMQQLKKEGSDWVTLANPNTQHPLDVDLAHTLTHDSVVCCVRFSPDGKYLATGCNRAAHIYDVNTGEKLVELPSPEPEDKGLQGLRDLYIRSVCFSPDGKLLVTGGEDRRIRVWDIAEKTIKMQLVGHEQEIYSVEYSQDGKLLASGSGDKTVRIWDAETGDVNHVLYTSPGLICGPSVTAIAFSPNGHFVAAGSLDTFVRIWDAKTGKLRQRLKGHKNSIYSVAFMPDGDSLVSGSLDQTLKLWDISSIMKSNDSDDDEATTLSLCKNTFVGHKDFILSVSCAPQGNFIVSGSKDRCVQVWDPQTAKSQLVLQGHKNSAIATHINPMGTMLATGSGDFTARIWTYKSTQP</sequence>
<gene>
    <name evidence="11" type="primary">TUP1</name>
    <name evidence="11" type="ORF">MVES_000279</name>
</gene>
<reference evidence="11 12" key="1">
    <citation type="submission" date="2017-10" db="EMBL/GenBank/DDBJ databases">
        <title>A novel species of cold-tolerant Malassezia isolated from bats.</title>
        <authorList>
            <person name="Lorch J.M."/>
            <person name="Palmer J.M."/>
            <person name="Vanderwolf K.J."/>
            <person name="Schmidt K.Z."/>
            <person name="Verant M.L."/>
            <person name="Weller T.J."/>
            <person name="Blehert D.S."/>
        </authorList>
    </citation>
    <scope>NUCLEOTIDE SEQUENCE [LARGE SCALE GENOMIC DNA]</scope>
    <source>
        <strain evidence="11 12">NWHC:44797-103</strain>
    </source>
</reference>
<accession>A0A2N1JGH6</accession>
<evidence type="ECO:0000256" key="9">
    <source>
        <dbReference type="SAM" id="MobiDB-lite"/>
    </source>
</evidence>
<dbReference type="RefSeq" id="XP_056061134.1">
    <property type="nucleotide sequence ID" value="XM_056205159.1"/>
</dbReference>
<dbReference type="GeneID" id="80899805"/>
<evidence type="ECO:0000256" key="3">
    <source>
        <dbReference type="ARBA" id="ARBA00022574"/>
    </source>
</evidence>
<keyword evidence="6" id="KW-0804">Transcription</keyword>
<evidence type="ECO:0000256" key="5">
    <source>
        <dbReference type="ARBA" id="ARBA00023015"/>
    </source>
</evidence>
<comment type="subcellular location">
    <subcellularLocation>
        <location evidence="1">Nucleus speckle</location>
    </subcellularLocation>
</comment>
<feature type="repeat" description="WD" evidence="8">
    <location>
        <begin position="465"/>
        <end position="506"/>
    </location>
</feature>
<evidence type="ECO:0000313" key="11">
    <source>
        <dbReference type="EMBL" id="PKI85651.1"/>
    </source>
</evidence>
<keyword evidence="5" id="KW-0805">Transcription regulation</keyword>
<dbReference type="GO" id="GO:0016607">
    <property type="term" value="C:nuclear speck"/>
    <property type="evidence" value="ECO:0007669"/>
    <property type="project" value="UniProtKB-SubCell"/>
</dbReference>
<feature type="repeat" description="WD" evidence="8">
    <location>
        <begin position="284"/>
        <end position="318"/>
    </location>
</feature>